<name>A0A513Q1G8_9ADEN</name>
<reference evidence="2" key="1">
    <citation type="submission" date="2018-06" db="EMBL/GenBank/DDBJ databases">
        <title>GEIS Surveillance.</title>
        <authorList>
            <person name="Pan R.W."/>
            <person name="Koster B.L."/>
            <person name="Vo S."/>
            <person name="Balansay M.S."/>
            <person name="Hayes M.E."/>
            <person name="Graf P.C."/>
            <person name="Myers C.A."/>
        </authorList>
    </citation>
    <scope>NUCLEOTIDE SEQUENCE [LARGE SCALE GENOMIC DNA]</scope>
    <source>
        <strain evidence="2">HAdV-B14/South Carolina_NHRC_75650_2017_P14H14F14</strain>
    </source>
</reference>
<dbReference type="EMBL" id="MH499479">
    <property type="protein sequence ID" value="QBB78961.1"/>
    <property type="molecule type" value="Genomic_DNA"/>
</dbReference>
<accession>A0A513Q1G8</accession>
<organism evidence="2">
    <name type="scientific">Human mastadenovirus B</name>
    <dbReference type="NCBI Taxonomy" id="108098"/>
    <lineage>
        <taxon>Viruses</taxon>
        <taxon>Varidnaviria</taxon>
        <taxon>Bamfordvirae</taxon>
        <taxon>Preplasmiviricota</taxon>
        <taxon>Polisuviricotina</taxon>
        <taxon>Pharingeaviricetes</taxon>
        <taxon>Rowavirales</taxon>
        <taxon>Adenoviridae</taxon>
        <taxon>Mastadenovirus</taxon>
        <taxon>Mastadenovirus blackbeardi</taxon>
    </lineage>
</organism>
<sequence length="65" mass="6447">MQAGDDGILMPPPGLVSLPILLTGLGSGGWVREASGLVPSTAGTPPRSSTRSGDDSAVACLRSRG</sequence>
<evidence type="ECO:0000313" key="2">
    <source>
        <dbReference type="EMBL" id="QBB78961.1"/>
    </source>
</evidence>
<protein>
    <submittedName>
        <fullName evidence="2">Uncharacterized protein</fullName>
    </submittedName>
</protein>
<proteinExistence type="predicted"/>
<evidence type="ECO:0000256" key="1">
    <source>
        <dbReference type="SAM" id="MobiDB-lite"/>
    </source>
</evidence>
<feature type="region of interest" description="Disordered" evidence="1">
    <location>
        <begin position="33"/>
        <end position="65"/>
    </location>
</feature>
<feature type="compositionally biased region" description="Polar residues" evidence="1">
    <location>
        <begin position="41"/>
        <end position="51"/>
    </location>
</feature>
<dbReference type="Proteomes" id="UP000318670">
    <property type="component" value="Segment"/>
</dbReference>